<comment type="similarity">
    <text evidence="1">In the C-terminal section; belongs to the class-I pyridoxal-phosphate-dependent aminotransferase family.</text>
</comment>
<evidence type="ECO:0000256" key="5">
    <source>
        <dbReference type="ARBA" id="ARBA00023163"/>
    </source>
</evidence>
<dbReference type="Proteomes" id="UP000238196">
    <property type="component" value="Unassembled WGS sequence"/>
</dbReference>
<evidence type="ECO:0000256" key="3">
    <source>
        <dbReference type="ARBA" id="ARBA00023015"/>
    </source>
</evidence>
<name>A0A2S5KTK1_9PROT</name>
<dbReference type="Pfam" id="PF00392">
    <property type="entry name" value="GntR"/>
    <property type="match status" value="1"/>
</dbReference>
<keyword evidence="3" id="KW-0805">Transcription regulation</keyword>
<dbReference type="InterPro" id="IPR015421">
    <property type="entry name" value="PyrdxlP-dep_Trfase_major"/>
</dbReference>
<dbReference type="InterPro" id="IPR051446">
    <property type="entry name" value="HTH_trans_reg/aminotransferase"/>
</dbReference>
<evidence type="ECO:0000313" key="8">
    <source>
        <dbReference type="Proteomes" id="UP000238196"/>
    </source>
</evidence>
<dbReference type="InterPro" id="IPR000524">
    <property type="entry name" value="Tscrpt_reg_HTH_GntR"/>
</dbReference>
<dbReference type="Gene3D" id="3.40.640.10">
    <property type="entry name" value="Type I PLP-dependent aspartate aminotransferase-like (Major domain)"/>
    <property type="match status" value="1"/>
</dbReference>
<dbReference type="GO" id="GO:0003677">
    <property type="term" value="F:DNA binding"/>
    <property type="evidence" value="ECO:0007669"/>
    <property type="project" value="UniProtKB-KW"/>
</dbReference>
<dbReference type="Gene3D" id="1.10.10.10">
    <property type="entry name" value="Winged helix-like DNA-binding domain superfamily/Winged helix DNA-binding domain"/>
    <property type="match status" value="1"/>
</dbReference>
<protein>
    <submittedName>
        <fullName evidence="7">GntR family transcriptional regulator</fullName>
    </submittedName>
</protein>
<dbReference type="CDD" id="cd07377">
    <property type="entry name" value="WHTH_GntR"/>
    <property type="match status" value="1"/>
</dbReference>
<keyword evidence="5" id="KW-0804">Transcription</keyword>
<comment type="caution">
    <text evidence="7">The sequence shown here is derived from an EMBL/GenBank/DDBJ whole genome shotgun (WGS) entry which is preliminary data.</text>
</comment>
<evidence type="ECO:0000313" key="7">
    <source>
        <dbReference type="EMBL" id="PPC78184.1"/>
    </source>
</evidence>
<feature type="domain" description="HTH gntR-type" evidence="6">
    <location>
        <begin position="13"/>
        <end position="81"/>
    </location>
</feature>
<dbReference type="GO" id="GO:0030170">
    <property type="term" value="F:pyridoxal phosphate binding"/>
    <property type="evidence" value="ECO:0007669"/>
    <property type="project" value="InterPro"/>
</dbReference>
<sequence length="462" mass="51232">MTMWNPDLSVFTGPRYLAIADALQLDIASGTLPVGTRLPTHRALADRLGVTVGTITRAYAEAERRGLLEARVGSGTFVRLQGQLTQASWKISRREAGWANLGINIPVPDERAGPLRQALEQVFSHTDLDQLMEYHEEAGLPAHREGYLQWLQRIGLQPDISRLFLTSGAQHGIMLSLLAMTQPGDLILTEELTYPGLLMTARKLSLKVQAVPMDHEGPQPEAFEQLCKERRPRLLYCTPTLQNPTTRTQSLARRQALLAICERYGVWVIEDDINGWLPEQRPATMASLLPERVVHIGGVSKALSGGIRVGSLVVPEALLERVKEAFRADCWMTSPLLTAVVCQWLENGEAVRLLQRQRDAMHKRRELAAQYLGRWQLEHSAGAQHAWLPLPEPWLAHQFVQQAMVAQVEIKGSDSFVVGRHPAPHGIRLALSHPATLAELETGLQRLQALLQAGPDLAPGVI</sequence>
<evidence type="ECO:0000256" key="2">
    <source>
        <dbReference type="ARBA" id="ARBA00022898"/>
    </source>
</evidence>
<dbReference type="InterPro" id="IPR036388">
    <property type="entry name" value="WH-like_DNA-bd_sf"/>
</dbReference>
<accession>A0A2S5KTK1</accession>
<gene>
    <name evidence="7" type="ORF">C4K68_05975</name>
</gene>
<proteinExistence type="inferred from homology"/>
<dbReference type="SUPFAM" id="SSF46785">
    <property type="entry name" value="Winged helix' DNA-binding domain"/>
    <property type="match status" value="1"/>
</dbReference>
<dbReference type="GO" id="GO:0003700">
    <property type="term" value="F:DNA-binding transcription factor activity"/>
    <property type="evidence" value="ECO:0007669"/>
    <property type="project" value="InterPro"/>
</dbReference>
<dbReference type="InterPro" id="IPR015424">
    <property type="entry name" value="PyrdxlP-dep_Trfase"/>
</dbReference>
<evidence type="ECO:0000259" key="6">
    <source>
        <dbReference type="PROSITE" id="PS50949"/>
    </source>
</evidence>
<dbReference type="SMART" id="SM00345">
    <property type="entry name" value="HTH_GNTR"/>
    <property type="match status" value="1"/>
</dbReference>
<dbReference type="PANTHER" id="PTHR46577">
    <property type="entry name" value="HTH-TYPE TRANSCRIPTIONAL REGULATORY PROTEIN GABR"/>
    <property type="match status" value="1"/>
</dbReference>
<dbReference type="EMBL" id="PRLP01000017">
    <property type="protein sequence ID" value="PPC78184.1"/>
    <property type="molecule type" value="Genomic_DNA"/>
</dbReference>
<dbReference type="Pfam" id="PF00155">
    <property type="entry name" value="Aminotran_1_2"/>
    <property type="match status" value="1"/>
</dbReference>
<dbReference type="PANTHER" id="PTHR46577:SF1">
    <property type="entry name" value="HTH-TYPE TRANSCRIPTIONAL REGULATORY PROTEIN GABR"/>
    <property type="match status" value="1"/>
</dbReference>
<dbReference type="OrthoDB" id="9812645at2"/>
<reference evidence="7 8" key="1">
    <citation type="submission" date="2018-02" db="EMBL/GenBank/DDBJ databases">
        <title>novel marine gammaproteobacteria from coastal saline agro ecosystem.</title>
        <authorList>
            <person name="Krishnan R."/>
            <person name="Ramesh Kumar N."/>
        </authorList>
    </citation>
    <scope>NUCLEOTIDE SEQUENCE [LARGE SCALE GENOMIC DNA]</scope>
    <source>
        <strain evidence="7 8">228</strain>
    </source>
</reference>
<evidence type="ECO:0000256" key="4">
    <source>
        <dbReference type="ARBA" id="ARBA00023125"/>
    </source>
</evidence>
<keyword evidence="4" id="KW-0238">DNA-binding</keyword>
<dbReference type="SUPFAM" id="SSF53383">
    <property type="entry name" value="PLP-dependent transferases"/>
    <property type="match status" value="1"/>
</dbReference>
<dbReference type="PROSITE" id="PS50949">
    <property type="entry name" value="HTH_GNTR"/>
    <property type="match status" value="1"/>
</dbReference>
<organism evidence="7 8">
    <name type="scientific">Proteobacteria bacterium 228</name>
    <dbReference type="NCBI Taxonomy" id="2083153"/>
    <lineage>
        <taxon>Bacteria</taxon>
        <taxon>Pseudomonadati</taxon>
        <taxon>Pseudomonadota</taxon>
    </lineage>
</organism>
<dbReference type="InterPro" id="IPR036390">
    <property type="entry name" value="WH_DNA-bd_sf"/>
</dbReference>
<dbReference type="CDD" id="cd00609">
    <property type="entry name" value="AAT_like"/>
    <property type="match status" value="1"/>
</dbReference>
<keyword evidence="2" id="KW-0663">Pyridoxal phosphate</keyword>
<evidence type="ECO:0000256" key="1">
    <source>
        <dbReference type="ARBA" id="ARBA00005384"/>
    </source>
</evidence>
<dbReference type="AlphaFoldDB" id="A0A2S5KTK1"/>
<dbReference type="InterPro" id="IPR004839">
    <property type="entry name" value="Aminotransferase_I/II_large"/>
</dbReference>